<dbReference type="GO" id="GO:0005634">
    <property type="term" value="C:nucleus"/>
    <property type="evidence" value="ECO:0007669"/>
    <property type="project" value="UniProtKB-SubCell"/>
</dbReference>
<dbReference type="GO" id="GO:0000981">
    <property type="term" value="F:DNA-binding transcription factor activity, RNA polymerase II-specific"/>
    <property type="evidence" value="ECO:0007669"/>
    <property type="project" value="TreeGrafter"/>
</dbReference>
<feature type="domain" description="Homeobox" evidence="4">
    <location>
        <begin position="225"/>
        <end position="281"/>
    </location>
</feature>
<dbReference type="PANTHER" id="PTHR24340">
    <property type="entry name" value="HOMEOBOX PROTEIN NKX"/>
    <property type="match status" value="1"/>
</dbReference>
<keyword evidence="2 3" id="KW-0238">DNA-binding</keyword>
<dbReference type="Proteomes" id="UP000887565">
    <property type="component" value="Unplaced"/>
</dbReference>
<sequence length="281" mass="32223">MLNEKTGSYKILQASYHKIPVVKYNERVRKQRITSCELPSDFEIRLRTQFIPSRQNVVLIQNSTNCFSCNESTETKTSYTIASLLRPSVRNDDQNIDGKSISPPQIHNRFPAIIPPFGCETGRPCYPAAYGNVLLQSMIHYDKFDFKNNGNMPGYAKFYANWPQFFQNVGCPAVYLDQNALIIDSSNNSDTGISTKKIPKMPNHSVVTASTSQQSYNYHHHHHQHKTKLNRPTFDKDQILALERKFEQQKYIAGPERADLAHLIGMTEAQVKLIKNRDDER</sequence>
<evidence type="ECO:0000256" key="3">
    <source>
        <dbReference type="RuleBase" id="RU000682"/>
    </source>
</evidence>
<organism evidence="5 6">
    <name type="scientific">Romanomermis culicivorax</name>
    <name type="common">Nematode worm</name>
    <dbReference type="NCBI Taxonomy" id="13658"/>
    <lineage>
        <taxon>Eukaryota</taxon>
        <taxon>Metazoa</taxon>
        <taxon>Ecdysozoa</taxon>
        <taxon>Nematoda</taxon>
        <taxon>Enoplea</taxon>
        <taxon>Dorylaimia</taxon>
        <taxon>Mermithida</taxon>
        <taxon>Mermithoidea</taxon>
        <taxon>Mermithidae</taxon>
        <taxon>Romanomermis</taxon>
    </lineage>
</organism>
<evidence type="ECO:0000313" key="5">
    <source>
        <dbReference type="Proteomes" id="UP000887565"/>
    </source>
</evidence>
<dbReference type="Gene3D" id="1.10.10.60">
    <property type="entry name" value="Homeodomain-like"/>
    <property type="match status" value="1"/>
</dbReference>
<evidence type="ECO:0000259" key="4">
    <source>
        <dbReference type="PROSITE" id="PS50071"/>
    </source>
</evidence>
<evidence type="ECO:0000256" key="1">
    <source>
        <dbReference type="ARBA" id="ARBA00004123"/>
    </source>
</evidence>
<dbReference type="Pfam" id="PF00046">
    <property type="entry name" value="Homeodomain"/>
    <property type="match status" value="1"/>
</dbReference>
<evidence type="ECO:0000313" key="6">
    <source>
        <dbReference type="WBParaSite" id="nRc.2.0.1.t06912-RA"/>
    </source>
</evidence>
<accession>A0A915I084</accession>
<dbReference type="WBParaSite" id="nRc.2.0.1.t06912-RA">
    <property type="protein sequence ID" value="nRc.2.0.1.t06912-RA"/>
    <property type="gene ID" value="nRc.2.0.1.g06912"/>
</dbReference>
<dbReference type="AlphaFoldDB" id="A0A915I084"/>
<reference evidence="6" key="1">
    <citation type="submission" date="2022-11" db="UniProtKB">
        <authorList>
            <consortium name="WormBaseParasite"/>
        </authorList>
    </citation>
    <scope>IDENTIFICATION</scope>
</reference>
<dbReference type="GO" id="GO:0000978">
    <property type="term" value="F:RNA polymerase II cis-regulatory region sequence-specific DNA binding"/>
    <property type="evidence" value="ECO:0007669"/>
    <property type="project" value="TreeGrafter"/>
</dbReference>
<keyword evidence="2 3" id="KW-0539">Nucleus</keyword>
<dbReference type="InterPro" id="IPR009057">
    <property type="entry name" value="Homeodomain-like_sf"/>
</dbReference>
<evidence type="ECO:0000256" key="2">
    <source>
        <dbReference type="PROSITE-ProRule" id="PRU00108"/>
    </source>
</evidence>
<dbReference type="InterPro" id="IPR001356">
    <property type="entry name" value="HD"/>
</dbReference>
<dbReference type="SUPFAM" id="SSF46689">
    <property type="entry name" value="Homeodomain-like"/>
    <property type="match status" value="1"/>
</dbReference>
<dbReference type="PROSITE" id="PS50071">
    <property type="entry name" value="HOMEOBOX_2"/>
    <property type="match status" value="1"/>
</dbReference>
<comment type="subcellular location">
    <subcellularLocation>
        <location evidence="1 2 3">Nucleus</location>
    </subcellularLocation>
</comment>
<dbReference type="GO" id="GO:0030154">
    <property type="term" value="P:cell differentiation"/>
    <property type="evidence" value="ECO:0007669"/>
    <property type="project" value="TreeGrafter"/>
</dbReference>
<keyword evidence="2 3" id="KW-0371">Homeobox</keyword>
<dbReference type="InterPro" id="IPR050394">
    <property type="entry name" value="Homeobox_NK-like"/>
</dbReference>
<dbReference type="SMART" id="SM00389">
    <property type="entry name" value="HOX"/>
    <property type="match status" value="1"/>
</dbReference>
<dbReference type="CDD" id="cd00086">
    <property type="entry name" value="homeodomain"/>
    <property type="match status" value="1"/>
</dbReference>
<proteinExistence type="predicted"/>
<dbReference type="PANTHER" id="PTHR24340:SF35">
    <property type="entry name" value="HGTX, ISOFORM C"/>
    <property type="match status" value="1"/>
</dbReference>
<protein>
    <submittedName>
        <fullName evidence="6">Homeobox domain-containing protein</fullName>
    </submittedName>
</protein>
<name>A0A915I084_ROMCU</name>
<keyword evidence="5" id="KW-1185">Reference proteome</keyword>